<feature type="domain" description="Fatty acid hydroxylase" evidence="6">
    <location>
        <begin position="144"/>
        <end position="267"/>
    </location>
</feature>
<keyword evidence="4 5" id="KW-0472">Membrane</keyword>
<feature type="transmembrane region" description="Helical" evidence="5">
    <location>
        <begin position="40"/>
        <end position="64"/>
    </location>
</feature>
<accession>A0AAN5I1V0</accession>
<evidence type="ECO:0000259" key="6">
    <source>
        <dbReference type="Pfam" id="PF04116"/>
    </source>
</evidence>
<dbReference type="PANTHER" id="PTHR11863">
    <property type="entry name" value="STEROL DESATURASE"/>
    <property type="match status" value="1"/>
</dbReference>
<evidence type="ECO:0000256" key="2">
    <source>
        <dbReference type="ARBA" id="ARBA00022692"/>
    </source>
</evidence>
<dbReference type="GO" id="GO:0016020">
    <property type="term" value="C:membrane"/>
    <property type="evidence" value="ECO:0007669"/>
    <property type="project" value="UniProtKB-SubCell"/>
</dbReference>
<feature type="transmembrane region" description="Helical" evidence="5">
    <location>
        <begin position="94"/>
        <end position="114"/>
    </location>
</feature>
<sequence length="299" mass="34314">SPHAVMLLWMTLSSTMWISCLLAPWLLWDRVSAAAKGDEFLLLYIGSIVWGVFSYVVANIPFVYLDFADPEWVQPYRIQDGDNKKVTFTRWWRALRLIAFNVLAVGPIGGYLLYRSGRIDISPSLPSPFDLTLVDIGRLAFQFLGIVLTEEFGFYYSHRAFHHPRIYKYVHKIHHEWTAPVSITSVYAHPLEHALSNVLPVMAGPMVMGTHVVLAWTWFTLALFTTTVSHSGYHLPFHPSAEAHDHHHVAFTECFGVLGILDYLHGTNRTFLDGVKFKRHRTYYTTEPIKVTYPDPKHE</sequence>
<keyword evidence="2 5" id="KW-0812">Transmembrane</keyword>
<proteinExistence type="predicted"/>
<comment type="subcellular location">
    <subcellularLocation>
        <location evidence="1">Membrane</location>
    </subcellularLocation>
</comment>
<dbReference type="GO" id="GO:0008610">
    <property type="term" value="P:lipid biosynthetic process"/>
    <property type="evidence" value="ECO:0007669"/>
    <property type="project" value="InterPro"/>
</dbReference>
<dbReference type="GO" id="GO:0005506">
    <property type="term" value="F:iron ion binding"/>
    <property type="evidence" value="ECO:0007669"/>
    <property type="project" value="InterPro"/>
</dbReference>
<dbReference type="InterPro" id="IPR050307">
    <property type="entry name" value="Sterol_Desaturase_Related"/>
</dbReference>
<dbReference type="InterPro" id="IPR006694">
    <property type="entry name" value="Fatty_acid_hydroxylase"/>
</dbReference>
<dbReference type="GO" id="GO:0016491">
    <property type="term" value="F:oxidoreductase activity"/>
    <property type="evidence" value="ECO:0007669"/>
    <property type="project" value="InterPro"/>
</dbReference>
<name>A0AAN5I1V0_9BILA</name>
<gene>
    <name evidence="7" type="ORF">PMAYCL1PPCAC_18854</name>
</gene>
<organism evidence="7 8">
    <name type="scientific">Pristionchus mayeri</name>
    <dbReference type="NCBI Taxonomy" id="1317129"/>
    <lineage>
        <taxon>Eukaryota</taxon>
        <taxon>Metazoa</taxon>
        <taxon>Ecdysozoa</taxon>
        <taxon>Nematoda</taxon>
        <taxon>Chromadorea</taxon>
        <taxon>Rhabditida</taxon>
        <taxon>Rhabditina</taxon>
        <taxon>Diplogasteromorpha</taxon>
        <taxon>Diplogasteroidea</taxon>
        <taxon>Neodiplogasteridae</taxon>
        <taxon>Pristionchus</taxon>
    </lineage>
</organism>
<evidence type="ECO:0000313" key="8">
    <source>
        <dbReference type="Proteomes" id="UP001328107"/>
    </source>
</evidence>
<feature type="transmembrane region" description="Helical" evidence="5">
    <location>
        <begin position="6"/>
        <end position="28"/>
    </location>
</feature>
<feature type="non-terminal residue" evidence="7">
    <location>
        <position position="1"/>
    </location>
</feature>
<comment type="caution">
    <text evidence="7">The sequence shown here is derived from an EMBL/GenBank/DDBJ whole genome shotgun (WGS) entry which is preliminary data.</text>
</comment>
<dbReference type="Pfam" id="PF04116">
    <property type="entry name" value="FA_hydroxylase"/>
    <property type="match status" value="1"/>
</dbReference>
<keyword evidence="3 5" id="KW-1133">Transmembrane helix</keyword>
<evidence type="ECO:0000256" key="4">
    <source>
        <dbReference type="ARBA" id="ARBA00023136"/>
    </source>
</evidence>
<reference evidence="8" key="1">
    <citation type="submission" date="2022-10" db="EMBL/GenBank/DDBJ databases">
        <title>Genome assembly of Pristionchus species.</title>
        <authorList>
            <person name="Yoshida K."/>
            <person name="Sommer R.J."/>
        </authorList>
    </citation>
    <scope>NUCLEOTIDE SEQUENCE [LARGE SCALE GENOMIC DNA]</scope>
    <source>
        <strain evidence="8">RS5460</strain>
    </source>
</reference>
<evidence type="ECO:0000256" key="5">
    <source>
        <dbReference type="SAM" id="Phobius"/>
    </source>
</evidence>
<evidence type="ECO:0000256" key="1">
    <source>
        <dbReference type="ARBA" id="ARBA00004370"/>
    </source>
</evidence>
<dbReference type="AlphaFoldDB" id="A0AAN5I1V0"/>
<dbReference type="EMBL" id="BTRK01000004">
    <property type="protein sequence ID" value="GMR48659.1"/>
    <property type="molecule type" value="Genomic_DNA"/>
</dbReference>
<keyword evidence="8" id="KW-1185">Reference proteome</keyword>
<protein>
    <recommendedName>
        <fullName evidence="6">Fatty acid hydroxylase domain-containing protein</fullName>
    </recommendedName>
</protein>
<dbReference type="Proteomes" id="UP001328107">
    <property type="component" value="Unassembled WGS sequence"/>
</dbReference>
<evidence type="ECO:0000256" key="3">
    <source>
        <dbReference type="ARBA" id="ARBA00022989"/>
    </source>
</evidence>
<evidence type="ECO:0000313" key="7">
    <source>
        <dbReference type="EMBL" id="GMR48659.1"/>
    </source>
</evidence>